<feature type="binding site" evidence="6">
    <location>
        <position position="68"/>
    </location>
    <ligand>
        <name>S-adenosyl-L-methionine</name>
        <dbReference type="ChEBI" id="CHEBI:59789"/>
    </ligand>
</feature>
<proteinExistence type="inferred from homology"/>
<comment type="function">
    <text evidence="6">Specifically methylates the N4 position of cytidine in position 1402 (C1402) of 16S rRNA.</text>
</comment>
<comment type="catalytic activity">
    <reaction evidence="6">
        <text>cytidine(1402) in 16S rRNA + S-adenosyl-L-methionine = N(4)-methylcytidine(1402) in 16S rRNA + S-adenosyl-L-homocysteine + H(+)</text>
        <dbReference type="Rhea" id="RHEA:42928"/>
        <dbReference type="Rhea" id="RHEA-COMP:10286"/>
        <dbReference type="Rhea" id="RHEA-COMP:10287"/>
        <dbReference type="ChEBI" id="CHEBI:15378"/>
        <dbReference type="ChEBI" id="CHEBI:57856"/>
        <dbReference type="ChEBI" id="CHEBI:59789"/>
        <dbReference type="ChEBI" id="CHEBI:74506"/>
        <dbReference type="ChEBI" id="CHEBI:82748"/>
        <dbReference type="EC" id="2.1.1.199"/>
    </reaction>
</comment>
<dbReference type="InterPro" id="IPR029063">
    <property type="entry name" value="SAM-dependent_MTases_sf"/>
</dbReference>
<name>A0A2S9QQD1_9MICO</name>
<dbReference type="PANTHER" id="PTHR11265:SF0">
    <property type="entry name" value="12S RRNA N4-METHYLCYTIDINE METHYLTRANSFERASE"/>
    <property type="match status" value="1"/>
</dbReference>
<dbReference type="GO" id="GO:0071424">
    <property type="term" value="F:rRNA (cytosine-N4-)-methyltransferase activity"/>
    <property type="evidence" value="ECO:0007669"/>
    <property type="project" value="UniProtKB-UniRule"/>
</dbReference>
<dbReference type="GO" id="GO:0005737">
    <property type="term" value="C:cytoplasm"/>
    <property type="evidence" value="ECO:0007669"/>
    <property type="project" value="UniProtKB-SubCell"/>
</dbReference>
<dbReference type="PIRSF" id="PIRSF004486">
    <property type="entry name" value="MraW"/>
    <property type="match status" value="1"/>
</dbReference>
<accession>A0A2S9QQD1</accession>
<dbReference type="EMBL" id="MWZD01000014">
    <property type="protein sequence ID" value="PRI11797.1"/>
    <property type="molecule type" value="Genomic_DNA"/>
</dbReference>
<protein>
    <recommendedName>
        <fullName evidence="6">Ribosomal RNA small subunit methyltransferase H</fullName>
        <ecNumber evidence="6">2.1.1.199</ecNumber>
    </recommendedName>
    <alternativeName>
        <fullName evidence="6">16S rRNA m(4)C1402 methyltransferase</fullName>
    </alternativeName>
    <alternativeName>
        <fullName evidence="6">rRNA (cytosine-N(4)-)-methyltransferase RsmH</fullName>
    </alternativeName>
</protein>
<dbReference type="Pfam" id="PF01795">
    <property type="entry name" value="Methyltransf_5"/>
    <property type="match status" value="1"/>
</dbReference>
<comment type="subcellular location">
    <subcellularLocation>
        <location evidence="6">Cytoplasm</location>
    </subcellularLocation>
</comment>
<dbReference type="InterPro" id="IPR023397">
    <property type="entry name" value="SAM-dep_MeTrfase_MraW_recog"/>
</dbReference>
<feature type="binding site" evidence="6">
    <location>
        <begin position="49"/>
        <end position="51"/>
    </location>
    <ligand>
        <name>S-adenosyl-L-methionine</name>
        <dbReference type="ChEBI" id="CHEBI:59789"/>
    </ligand>
</feature>
<evidence type="ECO:0000256" key="3">
    <source>
        <dbReference type="ARBA" id="ARBA00022603"/>
    </source>
</evidence>
<gene>
    <name evidence="6" type="primary">rsmH</name>
    <name evidence="7" type="ORF">B4915_05000</name>
</gene>
<feature type="binding site" evidence="6">
    <location>
        <position position="95"/>
    </location>
    <ligand>
        <name>S-adenosyl-L-methionine</name>
        <dbReference type="ChEBI" id="CHEBI:59789"/>
    </ligand>
</feature>
<evidence type="ECO:0000256" key="5">
    <source>
        <dbReference type="ARBA" id="ARBA00022691"/>
    </source>
</evidence>
<keyword evidence="2 6" id="KW-0698">rRNA processing</keyword>
<dbReference type="SUPFAM" id="SSF53335">
    <property type="entry name" value="S-adenosyl-L-methionine-dependent methyltransferases"/>
    <property type="match status" value="1"/>
</dbReference>
<keyword evidence="3 6" id="KW-0489">Methyltransferase</keyword>
<sequence>MTQHETRDPSALHTPVLLERCIELLAPAIERAADSGRDPVVVDATLGMGGHSEAMLSAFPALTVVGLDRDTEALELAGMRLARFGERAVRVHAVYDEIAEAVRAAGFPRIDGVLFDLGVSSLQLDAADRGFAYAQDAPLDMRMDQSRGETAAEVLATAPEGRLRAIFERYGEEPLAARYARAIVAARAEAPIERSAQLVDVLQQATPAAVRDQRHPAKRVFQALRIEVNGELAVLERAIPAALGLLRVGGRAVVMSYQSLEDRLVKRELTQRSRSTAPPGLPVELPEHRPEFRLLTRGAELASEAERSRNPRAIPVRLRAAERVRDAR</sequence>
<dbReference type="PANTHER" id="PTHR11265">
    <property type="entry name" value="S-ADENOSYL-METHYLTRANSFERASE MRAW"/>
    <property type="match status" value="1"/>
</dbReference>
<comment type="caution">
    <text evidence="7">The sequence shown here is derived from an EMBL/GenBank/DDBJ whole genome shotgun (WGS) entry which is preliminary data.</text>
</comment>
<dbReference type="OrthoDB" id="9806637at2"/>
<evidence type="ECO:0000256" key="2">
    <source>
        <dbReference type="ARBA" id="ARBA00022552"/>
    </source>
</evidence>
<evidence type="ECO:0000313" key="7">
    <source>
        <dbReference type="EMBL" id="PRI11797.1"/>
    </source>
</evidence>
<evidence type="ECO:0000313" key="8">
    <source>
        <dbReference type="Proteomes" id="UP000238650"/>
    </source>
</evidence>
<dbReference type="AlphaFoldDB" id="A0A2S9QQD1"/>
<dbReference type="GO" id="GO:0070475">
    <property type="term" value="P:rRNA base methylation"/>
    <property type="evidence" value="ECO:0007669"/>
    <property type="project" value="UniProtKB-UniRule"/>
</dbReference>
<organism evidence="7 8">
    <name type="scientific">Leucobacter massiliensis</name>
    <dbReference type="NCBI Taxonomy" id="1686285"/>
    <lineage>
        <taxon>Bacteria</taxon>
        <taxon>Bacillati</taxon>
        <taxon>Actinomycetota</taxon>
        <taxon>Actinomycetes</taxon>
        <taxon>Micrococcales</taxon>
        <taxon>Microbacteriaceae</taxon>
        <taxon>Leucobacter</taxon>
    </lineage>
</organism>
<keyword evidence="6" id="KW-0963">Cytoplasm</keyword>
<dbReference type="InterPro" id="IPR002903">
    <property type="entry name" value="RsmH"/>
</dbReference>
<dbReference type="EC" id="2.1.1.199" evidence="6"/>
<feature type="binding site" evidence="6">
    <location>
        <position position="116"/>
    </location>
    <ligand>
        <name>S-adenosyl-L-methionine</name>
        <dbReference type="ChEBI" id="CHEBI:59789"/>
    </ligand>
</feature>
<dbReference type="SUPFAM" id="SSF81799">
    <property type="entry name" value="Putative methyltransferase TM0872, insert domain"/>
    <property type="match status" value="1"/>
</dbReference>
<evidence type="ECO:0000256" key="6">
    <source>
        <dbReference type="HAMAP-Rule" id="MF_01007"/>
    </source>
</evidence>
<dbReference type="Gene3D" id="1.10.150.170">
    <property type="entry name" value="Putative methyltransferase TM0872, insert domain"/>
    <property type="match status" value="1"/>
</dbReference>
<keyword evidence="8" id="KW-1185">Reference proteome</keyword>
<dbReference type="Gene3D" id="3.40.50.150">
    <property type="entry name" value="Vaccinia Virus protein VP39"/>
    <property type="match status" value="1"/>
</dbReference>
<dbReference type="NCBIfam" id="TIGR00006">
    <property type="entry name" value="16S rRNA (cytosine(1402)-N(4))-methyltransferase RsmH"/>
    <property type="match status" value="1"/>
</dbReference>
<feature type="binding site" evidence="6">
    <location>
        <position position="123"/>
    </location>
    <ligand>
        <name>S-adenosyl-L-methionine</name>
        <dbReference type="ChEBI" id="CHEBI:59789"/>
    </ligand>
</feature>
<keyword evidence="5 6" id="KW-0949">S-adenosyl-L-methionine</keyword>
<dbReference type="HAMAP" id="MF_01007">
    <property type="entry name" value="16SrRNA_methyltr_H"/>
    <property type="match status" value="1"/>
</dbReference>
<dbReference type="RefSeq" id="WP_105804735.1">
    <property type="nucleotide sequence ID" value="NZ_MWZD01000014.1"/>
</dbReference>
<dbReference type="Proteomes" id="UP000238650">
    <property type="component" value="Unassembled WGS sequence"/>
</dbReference>
<evidence type="ECO:0000256" key="1">
    <source>
        <dbReference type="ARBA" id="ARBA00010396"/>
    </source>
</evidence>
<comment type="similarity">
    <text evidence="1 6">Belongs to the methyltransferase superfamily. RsmH family.</text>
</comment>
<reference evidence="7 8" key="1">
    <citation type="journal article" date="2017" name="New Microbes New Infect">
        <title>Genome sequence of 'Leucobacter massiliensis' sp. nov. isolated from human pharynx after travel to the 2014 Hajj.</title>
        <authorList>
            <person name="Leangapichart T."/>
            <person name="Gautret P."/>
            <person name="Nguyen T.T."/>
            <person name="Armstrong N."/>
            <person name="Rolain J.M."/>
        </authorList>
    </citation>
    <scope>NUCLEOTIDE SEQUENCE [LARGE SCALE GENOMIC DNA]</scope>
    <source>
        <strain evidence="7 8">122RC15</strain>
    </source>
</reference>
<keyword evidence="4 6" id="KW-0808">Transferase</keyword>
<evidence type="ECO:0000256" key="4">
    <source>
        <dbReference type="ARBA" id="ARBA00022679"/>
    </source>
</evidence>